<dbReference type="EMBL" id="DVHA01000318">
    <property type="protein sequence ID" value="HIR61851.1"/>
    <property type="molecule type" value="Genomic_DNA"/>
</dbReference>
<protein>
    <submittedName>
        <fullName evidence="3">U32 family peptidase</fullName>
    </submittedName>
</protein>
<evidence type="ECO:0000259" key="2">
    <source>
        <dbReference type="Pfam" id="PF12392"/>
    </source>
</evidence>
<gene>
    <name evidence="3" type="ORF">IAB37_09785</name>
</gene>
<organism evidence="3 4">
    <name type="scientific">Candidatus Faecivivens stercoravium</name>
    <dbReference type="NCBI Taxonomy" id="2840803"/>
    <lineage>
        <taxon>Bacteria</taxon>
        <taxon>Bacillati</taxon>
        <taxon>Bacillota</taxon>
        <taxon>Clostridia</taxon>
        <taxon>Eubacteriales</taxon>
        <taxon>Oscillospiraceae</taxon>
        <taxon>Oscillospiraceae incertae sedis</taxon>
        <taxon>Candidatus Faecivivens</taxon>
    </lineage>
</organism>
<evidence type="ECO:0000256" key="1">
    <source>
        <dbReference type="SAM" id="MobiDB-lite"/>
    </source>
</evidence>
<dbReference type="Proteomes" id="UP000824241">
    <property type="component" value="Unassembled WGS sequence"/>
</dbReference>
<sequence>MTGGKPRLEVLAPAGSMEALTAAVRCGADAVYLGQKNFSARKNSQNFDGEELREAVAYAHRCGVKIHQALNIVVFQQELEALKACIRTAVEAGVDAMIVQDWGVAALVRRFAPDMPLHASTQMAVHSPAGAKLAEELGFSRVVLARELTREEIEAIVRSTSLETEIFVHGAHCMSVSGQCYLSAALGGKSGNRGQCAQPCRLPFTAGGAGKGETGENVLSLKDMDIIPRLPEIERMGVTSVKIEGRMKRPEYVAAAVTACRQALAGEIPDLGALQAVFSRSGFTAGYFDGKRDKTMFGFRTREDVTAAAGVLGELKNLYHKERPLVPVSMELTARPGEPVSLFLSDGEHTVSAAGETAEPAGENRPADAAFAYKQLARLGSTPYFLPEGNLRAEMGGVSVRPAALNQLRREAVEKLDREREQPRGRFVDSPLPAYPAREPSGPPAFWGKFQSAAQLPQEAEGFFDRIILPAAELLRLSEAGALRLPAEKLLPVLPRFTFDESGCPGLLGRLWAAGFRALYCESGAHLALAKGTGRPFICYGGPYLNLVNPEALAEAGRLGLAGAVLSPEGKLSQLRAAARVSPIETGLYGYGRMALMALRNCPVKAQIGCKACGRQGYLTDRKGIRFPVRCGLPENDLSPDNRVSCLLNSLPLSMSDKQAELSAFSFILLDFTVETPEEAAAVVRRWRTGSPEEQYTRGLYTRGVL</sequence>
<dbReference type="InterPro" id="IPR001539">
    <property type="entry name" value="Peptidase_U32"/>
</dbReference>
<dbReference type="InterPro" id="IPR051454">
    <property type="entry name" value="RNA/ubiquinone_mod_enzymes"/>
</dbReference>
<name>A0A9D1J5I4_9FIRM</name>
<evidence type="ECO:0000313" key="4">
    <source>
        <dbReference type="Proteomes" id="UP000824241"/>
    </source>
</evidence>
<dbReference type="PANTHER" id="PTHR30217:SF10">
    <property type="entry name" value="23S RRNA 5-HYDROXYCYTIDINE C2501 SYNTHASE"/>
    <property type="match status" value="1"/>
</dbReference>
<reference evidence="3" key="1">
    <citation type="submission" date="2020-10" db="EMBL/GenBank/DDBJ databases">
        <authorList>
            <person name="Gilroy R."/>
        </authorList>
    </citation>
    <scope>NUCLEOTIDE SEQUENCE</scope>
    <source>
        <strain evidence="3">CHK189-12415</strain>
    </source>
</reference>
<reference evidence="3" key="2">
    <citation type="journal article" date="2021" name="PeerJ">
        <title>Extensive microbial diversity within the chicken gut microbiome revealed by metagenomics and culture.</title>
        <authorList>
            <person name="Gilroy R."/>
            <person name="Ravi A."/>
            <person name="Getino M."/>
            <person name="Pursley I."/>
            <person name="Horton D.L."/>
            <person name="Alikhan N.F."/>
            <person name="Baker D."/>
            <person name="Gharbi K."/>
            <person name="Hall N."/>
            <person name="Watson M."/>
            <person name="Adriaenssens E.M."/>
            <person name="Foster-Nyarko E."/>
            <person name="Jarju S."/>
            <person name="Secka A."/>
            <person name="Antonio M."/>
            <person name="Oren A."/>
            <person name="Chaudhuri R.R."/>
            <person name="La Ragione R."/>
            <person name="Hildebrand F."/>
            <person name="Pallen M.J."/>
        </authorList>
    </citation>
    <scope>NUCLEOTIDE SEQUENCE</scope>
    <source>
        <strain evidence="3">CHK189-12415</strain>
    </source>
</reference>
<comment type="caution">
    <text evidence="3">The sequence shown here is derived from an EMBL/GenBank/DDBJ whole genome shotgun (WGS) entry which is preliminary data.</text>
</comment>
<dbReference type="Pfam" id="PF01136">
    <property type="entry name" value="Peptidase_U32"/>
    <property type="match status" value="1"/>
</dbReference>
<dbReference type="InterPro" id="IPR020988">
    <property type="entry name" value="Pept_U32_collagenase"/>
</dbReference>
<dbReference type="PANTHER" id="PTHR30217">
    <property type="entry name" value="PEPTIDASE U32 FAMILY"/>
    <property type="match status" value="1"/>
</dbReference>
<proteinExistence type="predicted"/>
<feature type="compositionally biased region" description="Basic and acidic residues" evidence="1">
    <location>
        <begin position="415"/>
        <end position="427"/>
    </location>
</feature>
<dbReference type="Pfam" id="PF12392">
    <property type="entry name" value="DUF3656"/>
    <property type="match status" value="1"/>
</dbReference>
<evidence type="ECO:0000313" key="3">
    <source>
        <dbReference type="EMBL" id="HIR61851.1"/>
    </source>
</evidence>
<feature type="region of interest" description="Disordered" evidence="1">
    <location>
        <begin position="415"/>
        <end position="434"/>
    </location>
</feature>
<feature type="domain" description="Peptidase U32 collagenase" evidence="2">
    <location>
        <begin position="316"/>
        <end position="420"/>
    </location>
</feature>
<dbReference type="AlphaFoldDB" id="A0A9D1J5I4"/>
<accession>A0A9D1J5I4</accession>